<dbReference type="GO" id="GO:0016791">
    <property type="term" value="F:phosphatase activity"/>
    <property type="evidence" value="ECO:0007669"/>
    <property type="project" value="UniProtKB-ARBA"/>
</dbReference>
<dbReference type="OMA" id="FEACADI"/>
<dbReference type="InterPro" id="IPR006439">
    <property type="entry name" value="HAD-SF_hydro_IA"/>
</dbReference>
<dbReference type="PANTHER" id="PTHR42896:SF2">
    <property type="entry name" value="CBBY-LIKE PROTEIN"/>
    <property type="match status" value="1"/>
</dbReference>
<sequence>MAKVTQLLFDCDNTLVMSEELAFEACADIANEILAKRDITDRYTGEQLIQDFVGQNFRGMMISLQGKYGFEMGKEEIEHYVHEEENQVIAKLEAKAAPCIGVTEELERLQRSGKYDMAVVSSSALRRVRASIKKVGQDKYFKPDHVFSAATSLPKPTSKPDPAIYLHSLEVLNKKAEECVAIEDSRSGALSAIRAGIPVIAYVGSYHGDEKRAEMAAKLTELGAKVVMKDWAEFDTCLKKIEGEPLEKSEANL</sequence>
<dbReference type="Proteomes" id="UP000054383">
    <property type="component" value="Unassembled WGS sequence"/>
</dbReference>
<dbReference type="Gene3D" id="1.10.150.240">
    <property type="entry name" value="Putative phosphatase, domain 2"/>
    <property type="match status" value="1"/>
</dbReference>
<gene>
    <name evidence="1" type="ORF">PISL3812_04257</name>
</gene>
<dbReference type="EMBL" id="CVMT01000003">
    <property type="protein sequence ID" value="CRG87240.1"/>
    <property type="molecule type" value="Genomic_DNA"/>
</dbReference>
<keyword evidence="2" id="KW-1185">Reference proteome</keyword>
<dbReference type="OrthoDB" id="2107174at2759"/>
<reference evidence="1 2" key="1">
    <citation type="submission" date="2015-04" db="EMBL/GenBank/DDBJ databases">
        <authorList>
            <person name="Syromyatnikov M.Y."/>
            <person name="Popov V.N."/>
        </authorList>
    </citation>
    <scope>NUCLEOTIDE SEQUENCE [LARGE SCALE GENOMIC DNA]</scope>
    <source>
        <strain evidence="1">WF-38-12</strain>
    </source>
</reference>
<dbReference type="NCBIfam" id="TIGR01509">
    <property type="entry name" value="HAD-SF-IA-v3"/>
    <property type="match status" value="1"/>
</dbReference>
<organism evidence="1 2">
    <name type="scientific">Talaromyces islandicus</name>
    <name type="common">Penicillium islandicum</name>
    <dbReference type="NCBI Taxonomy" id="28573"/>
    <lineage>
        <taxon>Eukaryota</taxon>
        <taxon>Fungi</taxon>
        <taxon>Dikarya</taxon>
        <taxon>Ascomycota</taxon>
        <taxon>Pezizomycotina</taxon>
        <taxon>Eurotiomycetes</taxon>
        <taxon>Eurotiomycetidae</taxon>
        <taxon>Eurotiales</taxon>
        <taxon>Trichocomaceae</taxon>
        <taxon>Talaromyces</taxon>
        <taxon>Talaromyces sect. Islandici</taxon>
    </lineage>
</organism>
<dbReference type="InterPro" id="IPR044999">
    <property type="entry name" value="CbbY-like"/>
</dbReference>
<dbReference type="InterPro" id="IPR036412">
    <property type="entry name" value="HAD-like_sf"/>
</dbReference>
<name>A0A0U1LXA9_TALIS</name>
<dbReference type="Gene3D" id="3.40.50.1000">
    <property type="entry name" value="HAD superfamily/HAD-like"/>
    <property type="match status" value="1"/>
</dbReference>
<dbReference type="PANTHER" id="PTHR42896">
    <property type="entry name" value="XYLULOSE-1,5-BISPHOSPHATE (XUBP) PHOSPHATASE"/>
    <property type="match status" value="1"/>
</dbReference>
<dbReference type="InterPro" id="IPR023198">
    <property type="entry name" value="PGP-like_dom2"/>
</dbReference>
<evidence type="ECO:0000313" key="2">
    <source>
        <dbReference type="Proteomes" id="UP000054383"/>
    </source>
</evidence>
<dbReference type="Pfam" id="PF13419">
    <property type="entry name" value="HAD_2"/>
    <property type="match status" value="1"/>
</dbReference>
<dbReference type="SFLD" id="SFLDG01129">
    <property type="entry name" value="C1.5:_HAD__Beta-PGM__Phosphata"/>
    <property type="match status" value="1"/>
</dbReference>
<proteinExistence type="predicted"/>
<dbReference type="SFLD" id="SFLDS00003">
    <property type="entry name" value="Haloacid_Dehalogenase"/>
    <property type="match status" value="1"/>
</dbReference>
<protein>
    <recommendedName>
        <fullName evidence="3">Phosphorylated carbohydrates phosphatase TM_1254</fullName>
    </recommendedName>
</protein>
<accession>A0A0U1LXA9</accession>
<dbReference type="AlphaFoldDB" id="A0A0U1LXA9"/>
<dbReference type="STRING" id="28573.A0A0U1LXA9"/>
<evidence type="ECO:0008006" key="3">
    <source>
        <dbReference type="Google" id="ProtNLM"/>
    </source>
</evidence>
<dbReference type="InterPro" id="IPR041492">
    <property type="entry name" value="HAD_2"/>
</dbReference>
<dbReference type="SUPFAM" id="SSF56784">
    <property type="entry name" value="HAD-like"/>
    <property type="match status" value="1"/>
</dbReference>
<evidence type="ECO:0000313" key="1">
    <source>
        <dbReference type="EMBL" id="CRG87240.1"/>
    </source>
</evidence>
<dbReference type="InterPro" id="IPR023214">
    <property type="entry name" value="HAD_sf"/>
</dbReference>